<dbReference type="EMBL" id="SPQT01000062">
    <property type="protein sequence ID" value="TFV36594.1"/>
    <property type="molecule type" value="Genomic_DNA"/>
</dbReference>
<dbReference type="GO" id="GO:0016740">
    <property type="term" value="F:transferase activity"/>
    <property type="evidence" value="ECO:0007669"/>
    <property type="project" value="UniProtKB-KW"/>
</dbReference>
<keyword evidence="2" id="KW-1185">Reference proteome</keyword>
<comment type="caution">
    <text evidence="1">The sequence shown here is derived from an EMBL/GenBank/DDBJ whole genome shotgun (WGS) entry which is preliminary data.</text>
</comment>
<gene>
    <name evidence="1" type="ORF">E4K65_45000</name>
</gene>
<dbReference type="SUPFAM" id="SSF53756">
    <property type="entry name" value="UDP-Glycosyltransferase/glycogen phosphorylase"/>
    <property type="match status" value="1"/>
</dbReference>
<dbReference type="Pfam" id="PF13692">
    <property type="entry name" value="Glyco_trans_1_4"/>
    <property type="match status" value="1"/>
</dbReference>
<evidence type="ECO:0000313" key="1">
    <source>
        <dbReference type="EMBL" id="TFV36594.1"/>
    </source>
</evidence>
<organism evidence="1 2">
    <name type="scientific">Bradyrhizobium niftali</name>
    <dbReference type="NCBI Taxonomy" id="2560055"/>
    <lineage>
        <taxon>Bacteria</taxon>
        <taxon>Pseudomonadati</taxon>
        <taxon>Pseudomonadota</taxon>
        <taxon>Alphaproteobacteria</taxon>
        <taxon>Hyphomicrobiales</taxon>
        <taxon>Nitrobacteraceae</taxon>
        <taxon>Bradyrhizobium</taxon>
    </lineage>
</organism>
<dbReference type="OrthoDB" id="9807209at2"/>
<sequence length="413" mass="46099">MTRRSILFVTDELFLPLPSKNASGWLYYTIVETYKKRGWKVYCVSFFRDPQLAGSSEVNSAYQEQFSDFLLLPGWNRGGHLLGAIGQVWREVQRALTGNVLSSHPFLFTNTVRNSRWIARRLNEWQVDVIYLAKPQSVQLLGRVLPQLSNSRKPLVVMSAHDDFVNRAIAYRATYQRLFDVLNLPEILRDHANAWIRHFLERIDVARSRQAEAEIFDACHLVRVESADEFANYSAINQSTAKLSHKPFSYVAPVQEAHETAAQAFDAGFIGSNDVMNLDAVLYLRDVILPIIRKAAPEFRMLVAGGISSKVGPLIEGVANITVWNRLDNVSKFYSAIRVAAVPLRAGTGVSIKVLEALSFGKRIVSTPVGVRGLPNKLLADAIVTSDPNEFAHALLRGRTRPGMAHGELAVDG</sequence>
<dbReference type="AlphaFoldDB" id="A0A4Y9L2Y7"/>
<accession>A0A4Y9L2Y7</accession>
<reference evidence="1 2" key="1">
    <citation type="submission" date="2019-03" db="EMBL/GenBank/DDBJ databases">
        <title>Bradyrhizobium diversity isolated from nodules of Chamaecrista fasciculata.</title>
        <authorList>
            <person name="Klepa M.S."/>
            <person name="Urquiaga M.O."/>
            <person name="Hungria M."/>
            <person name="Delamuta J.R."/>
        </authorList>
    </citation>
    <scope>NUCLEOTIDE SEQUENCE [LARGE SCALE GENOMIC DNA]</scope>
    <source>
        <strain evidence="1 2">CNPSo 3448</strain>
    </source>
</reference>
<evidence type="ECO:0000313" key="2">
    <source>
        <dbReference type="Proteomes" id="UP000297966"/>
    </source>
</evidence>
<keyword evidence="1" id="KW-0808">Transferase</keyword>
<proteinExistence type="predicted"/>
<dbReference type="Proteomes" id="UP000297966">
    <property type="component" value="Unassembled WGS sequence"/>
</dbReference>
<dbReference type="Gene3D" id="3.40.50.2000">
    <property type="entry name" value="Glycogen Phosphorylase B"/>
    <property type="match status" value="1"/>
</dbReference>
<protein>
    <submittedName>
        <fullName evidence="1">Glycosyltransferase</fullName>
    </submittedName>
</protein>
<name>A0A4Y9L2Y7_9BRAD</name>